<dbReference type="RefSeq" id="WP_130181346.1">
    <property type="nucleotide sequence ID" value="NZ_CP035945.1"/>
</dbReference>
<dbReference type="AlphaFoldDB" id="A0A4P6M052"/>
<proteinExistence type="predicted"/>
<organism evidence="1 2">
    <name type="scientific">Blautia producta</name>
    <dbReference type="NCBI Taxonomy" id="33035"/>
    <lineage>
        <taxon>Bacteria</taxon>
        <taxon>Bacillati</taxon>
        <taxon>Bacillota</taxon>
        <taxon>Clostridia</taxon>
        <taxon>Lachnospirales</taxon>
        <taxon>Lachnospiraceae</taxon>
        <taxon>Blautia</taxon>
    </lineage>
</organism>
<dbReference type="EMBL" id="CP035945">
    <property type="protein sequence ID" value="QBE97642.1"/>
    <property type="molecule type" value="Genomic_DNA"/>
</dbReference>
<dbReference type="Proteomes" id="UP000289794">
    <property type="component" value="Chromosome"/>
</dbReference>
<evidence type="ECO:0000313" key="1">
    <source>
        <dbReference type="EMBL" id="QBE97642.1"/>
    </source>
</evidence>
<accession>A0A4P6M052</accession>
<protein>
    <recommendedName>
        <fullName evidence="3">Transcriptional regulator</fullName>
    </recommendedName>
</protein>
<reference evidence="1 2" key="1">
    <citation type="submission" date="2019-01" db="EMBL/GenBank/DDBJ databases">
        <title>PMF-metabolizing Aryl O-demethylase.</title>
        <authorList>
            <person name="Kim M."/>
        </authorList>
    </citation>
    <scope>NUCLEOTIDE SEQUENCE [LARGE SCALE GENOMIC DNA]</scope>
    <source>
        <strain evidence="1 2">PMF1</strain>
    </source>
</reference>
<evidence type="ECO:0000313" key="2">
    <source>
        <dbReference type="Proteomes" id="UP000289794"/>
    </source>
</evidence>
<evidence type="ECO:0008006" key="3">
    <source>
        <dbReference type="Google" id="ProtNLM"/>
    </source>
</evidence>
<sequence length="436" mass="49411">MKYRTAVISTEFMENRVKEAILPFEERCTFTAFYYKQSSEIPEIYKSIEDKYDGFIVNGIISRALLRAACPDTKKPIETFHVDMLAYYQELFRLMTLTPDLKAERLYADFMMGKNIREAVENDTLNAEGDNFCNMVAHMSLEELKALRYKMVEDVRKKWEAGQIDQVITRLSTAAEDFKEMGIPCHFVYPGIPYMRDVVNRLLMTIEMDKMKESMPAVINITGDRGGQNRDELEELAMQTAILQFSKENDCDFMLQRHASVYEVYTSAGVVDRITEKYSVCMLKKYLERKTGARVCIGYGLGRDTTRARLEAMNANQESMMHPQGASYAIDENENLIGPLVTGSCMILSTTPSQKYAKMAKETGISALTLQKICTVAQKQEEGTVTAQLLADSLGVTVRAASKYLQKMVAADAAQVVGTKQRKTRGRPEQIIRIPD</sequence>
<gene>
    <name evidence="1" type="ORF">PMF13cell1_03205</name>
</gene>
<dbReference type="KEGG" id="bpro:PMF13cell1_03205"/>
<name>A0A4P6M052_9FIRM</name>